<dbReference type="Proteomes" id="UP000315369">
    <property type="component" value="Unassembled WGS sequence"/>
</dbReference>
<evidence type="ECO:0000313" key="3">
    <source>
        <dbReference type="Proteomes" id="UP000315369"/>
    </source>
</evidence>
<accession>A0A540X6S1</accession>
<protein>
    <submittedName>
        <fullName evidence="2">Uncharacterized protein</fullName>
    </submittedName>
</protein>
<dbReference type="AlphaFoldDB" id="A0A540X6S1"/>
<feature type="compositionally biased region" description="Basic residues" evidence="1">
    <location>
        <begin position="1"/>
        <end position="10"/>
    </location>
</feature>
<evidence type="ECO:0000313" key="2">
    <source>
        <dbReference type="EMBL" id="TQF16404.1"/>
    </source>
</evidence>
<dbReference type="InterPro" id="IPR013211">
    <property type="entry name" value="LVIVD"/>
</dbReference>
<keyword evidence="3" id="KW-1185">Reference proteome</keyword>
<dbReference type="OrthoDB" id="5378776at2"/>
<name>A0A540X6S1_9BACT</name>
<feature type="region of interest" description="Disordered" evidence="1">
    <location>
        <begin position="1"/>
        <end position="27"/>
    </location>
</feature>
<reference evidence="2 3" key="1">
    <citation type="submission" date="2019-06" db="EMBL/GenBank/DDBJ databases">
        <authorList>
            <person name="Livingstone P."/>
            <person name="Whitworth D."/>
        </authorList>
    </citation>
    <scope>NUCLEOTIDE SEQUENCE [LARGE SCALE GENOMIC DNA]</scope>
    <source>
        <strain evidence="2 3">AM401</strain>
    </source>
</reference>
<gene>
    <name evidence="2" type="ORF">FJV41_08590</name>
</gene>
<proteinExistence type="predicted"/>
<comment type="caution">
    <text evidence="2">The sequence shown here is derived from an EMBL/GenBank/DDBJ whole genome shotgun (WGS) entry which is preliminary data.</text>
</comment>
<sequence>MRTRQAKRRPSRYEHLRVPPTRTHPTPIRMSSMRALLTLAAVTLALTACSNDKQTPMPGPSGGSDEGDWKDNGAFAACKVDTASNACGSQGSFDASGCTPGGLATLELDGVYTLHVRARNPRYGNTYSFAPLSMRLASTGTQSAGGLNLDTRLVGVAGGNIFLSASRTEGTNGVRRRSFLGCQSPEPGRLQGCFVECLNGRVEGEGTFDAKKVTVPTDEPESSGLERVSETPVTPGLPVDVYVTHGHAYVVSLGGGLFVYDVRDPARPVLTEHIQRTNDTYWNGVWSHGDALYVASGVRGVIVFDLTDPAHPVEAFATGGTRTNVHTVFVYENTLLAASPAPTGEVLVYDVTTPLSPRLTGAFQAAGFDAASSYGPHDMFAFEGKLYVNFWRAGYVIGALEQSGTPRQLGSYRYAHSTSHASAVARYGERIIAFEGGEDWGAHLRVLDVTDPASVKLLGEHRMREHISIHNMVLSGTKLYVAWYHEGVRVLDVSTPEAPREVAHYRTFRPDDAGRGESFYDGALGIRVPGDGYIYTVDSSRGLIILRETAP</sequence>
<dbReference type="EMBL" id="VIFM01000024">
    <property type="protein sequence ID" value="TQF16404.1"/>
    <property type="molecule type" value="Genomic_DNA"/>
</dbReference>
<dbReference type="Pfam" id="PF08309">
    <property type="entry name" value="LVIVD"/>
    <property type="match status" value="3"/>
</dbReference>
<dbReference type="SUPFAM" id="SSF63825">
    <property type="entry name" value="YWTD domain"/>
    <property type="match status" value="1"/>
</dbReference>
<evidence type="ECO:0000256" key="1">
    <source>
        <dbReference type="SAM" id="MobiDB-lite"/>
    </source>
</evidence>
<organism evidence="2 3">
    <name type="scientific">Myxococcus llanfairpwllgwyngyllgogerychwyrndrobwllllantysiliogogogochensis</name>
    <dbReference type="NCBI Taxonomy" id="2590453"/>
    <lineage>
        <taxon>Bacteria</taxon>
        <taxon>Pseudomonadati</taxon>
        <taxon>Myxococcota</taxon>
        <taxon>Myxococcia</taxon>
        <taxon>Myxococcales</taxon>
        <taxon>Cystobacterineae</taxon>
        <taxon>Myxococcaceae</taxon>
        <taxon>Myxococcus</taxon>
    </lineage>
</organism>